<comment type="caution">
    <text evidence="1">The sequence shown here is derived from an EMBL/GenBank/DDBJ whole genome shotgun (WGS) entry which is preliminary data.</text>
</comment>
<gene>
    <name evidence="1" type="ORF">KPH14_005040</name>
</gene>
<reference evidence="1" key="1">
    <citation type="submission" date="2021-08" db="EMBL/GenBank/DDBJ databases">
        <authorList>
            <person name="Misof B."/>
            <person name="Oliver O."/>
            <person name="Podsiadlowski L."/>
            <person name="Donath A."/>
            <person name="Peters R."/>
            <person name="Mayer C."/>
            <person name="Rust J."/>
            <person name="Gunkel S."/>
            <person name="Lesny P."/>
            <person name="Martin S."/>
            <person name="Oeyen J.P."/>
            <person name="Petersen M."/>
            <person name="Panagiotis P."/>
            <person name="Wilbrandt J."/>
            <person name="Tanja T."/>
        </authorList>
    </citation>
    <scope>NUCLEOTIDE SEQUENCE</scope>
    <source>
        <strain evidence="1">GBR_01_08_01A</strain>
        <tissue evidence="1">Thorax + abdomen</tissue>
    </source>
</reference>
<evidence type="ECO:0000313" key="2">
    <source>
        <dbReference type="Proteomes" id="UP001258017"/>
    </source>
</evidence>
<keyword evidence="2" id="KW-1185">Reference proteome</keyword>
<evidence type="ECO:0000313" key="1">
    <source>
        <dbReference type="EMBL" id="KAK2582775.1"/>
    </source>
</evidence>
<dbReference type="EMBL" id="JAIFRP010000031">
    <property type="protein sequence ID" value="KAK2582775.1"/>
    <property type="molecule type" value="Genomic_DNA"/>
</dbReference>
<sequence length="83" mass="9513">MHLSFVNTTVSIHKQRSTIRSFFRFKFANCADCSSVTYAFYVPLGSLYTLTPLKGLSMEVKIHRTTPFWSWDLEYSFGACSVS</sequence>
<dbReference type="Proteomes" id="UP001258017">
    <property type="component" value="Unassembled WGS sequence"/>
</dbReference>
<protein>
    <submittedName>
        <fullName evidence="1">Uncharacterized protein</fullName>
    </submittedName>
</protein>
<accession>A0AAD9RNK0</accession>
<reference evidence="1" key="2">
    <citation type="journal article" date="2023" name="Commun. Biol.">
        <title>Intrasexual cuticular hydrocarbon dimorphism in a wasp sheds light on hydrocarbon biosynthesis genes in Hymenoptera.</title>
        <authorList>
            <person name="Moris V.C."/>
            <person name="Podsiadlowski L."/>
            <person name="Martin S."/>
            <person name="Oeyen J.P."/>
            <person name="Donath A."/>
            <person name="Petersen M."/>
            <person name="Wilbrandt J."/>
            <person name="Misof B."/>
            <person name="Liedtke D."/>
            <person name="Thamm M."/>
            <person name="Scheiner R."/>
            <person name="Schmitt T."/>
            <person name="Niehuis O."/>
        </authorList>
    </citation>
    <scope>NUCLEOTIDE SEQUENCE</scope>
    <source>
        <strain evidence="1">GBR_01_08_01A</strain>
    </source>
</reference>
<proteinExistence type="predicted"/>
<name>A0AAD9RNK0_9HYME</name>
<organism evidence="1 2">
    <name type="scientific">Odynerus spinipes</name>
    <dbReference type="NCBI Taxonomy" id="1348599"/>
    <lineage>
        <taxon>Eukaryota</taxon>
        <taxon>Metazoa</taxon>
        <taxon>Ecdysozoa</taxon>
        <taxon>Arthropoda</taxon>
        <taxon>Hexapoda</taxon>
        <taxon>Insecta</taxon>
        <taxon>Pterygota</taxon>
        <taxon>Neoptera</taxon>
        <taxon>Endopterygota</taxon>
        <taxon>Hymenoptera</taxon>
        <taxon>Apocrita</taxon>
        <taxon>Aculeata</taxon>
        <taxon>Vespoidea</taxon>
        <taxon>Vespidae</taxon>
        <taxon>Eumeninae</taxon>
        <taxon>Odynerus</taxon>
    </lineage>
</organism>
<dbReference type="AlphaFoldDB" id="A0AAD9RNK0"/>